<dbReference type="InterPro" id="IPR001036">
    <property type="entry name" value="Acrflvin-R"/>
</dbReference>
<dbReference type="Gene3D" id="3.30.70.1430">
    <property type="entry name" value="Multidrug efflux transporter AcrB pore domain"/>
    <property type="match status" value="2"/>
</dbReference>
<feature type="transmembrane region" description="Helical" evidence="1">
    <location>
        <begin position="358"/>
        <end position="377"/>
    </location>
</feature>
<feature type="transmembrane region" description="Helical" evidence="1">
    <location>
        <begin position="12"/>
        <end position="34"/>
    </location>
</feature>
<dbReference type="SUPFAM" id="SSF82866">
    <property type="entry name" value="Multidrug efflux transporter AcrB transmembrane domain"/>
    <property type="match status" value="2"/>
</dbReference>
<dbReference type="Gene3D" id="3.30.70.1440">
    <property type="entry name" value="Multidrug efflux transporter AcrB pore domain"/>
    <property type="match status" value="1"/>
</dbReference>
<feature type="transmembrane region" description="Helical" evidence="1">
    <location>
        <begin position="429"/>
        <end position="450"/>
    </location>
</feature>
<feature type="transmembrane region" description="Helical" evidence="1">
    <location>
        <begin position="517"/>
        <end position="541"/>
    </location>
</feature>
<keyword evidence="1" id="KW-1133">Transmembrane helix</keyword>
<dbReference type="SUPFAM" id="SSF82714">
    <property type="entry name" value="Multidrug efflux transporter AcrB TolC docking domain, DN and DC subdomains"/>
    <property type="match status" value="1"/>
</dbReference>
<evidence type="ECO:0000256" key="1">
    <source>
        <dbReference type="SAM" id="Phobius"/>
    </source>
</evidence>
<feature type="transmembrane region" description="Helical" evidence="1">
    <location>
        <begin position="953"/>
        <end position="973"/>
    </location>
</feature>
<dbReference type="Pfam" id="PF00873">
    <property type="entry name" value="ACR_tran"/>
    <property type="match status" value="2"/>
</dbReference>
<dbReference type="PRINTS" id="PR00702">
    <property type="entry name" value="ACRIFLAVINRP"/>
</dbReference>
<protein>
    <recommendedName>
        <fullName evidence="4">Efflux RND transporter permease subunit</fullName>
    </recommendedName>
</protein>
<comment type="caution">
    <text evidence="2">The sequence shown here is derived from an EMBL/GenBank/DDBJ whole genome shotgun (WGS) entry which is preliminary data.</text>
</comment>
<feature type="transmembrane region" description="Helical" evidence="1">
    <location>
        <begin position="598"/>
        <end position="616"/>
    </location>
</feature>
<dbReference type="Gene3D" id="3.30.2090.10">
    <property type="entry name" value="Multidrug efflux transporter AcrB TolC docking domain, DN and DC subdomains"/>
    <property type="match status" value="2"/>
</dbReference>
<dbReference type="Gene3D" id="3.30.70.1320">
    <property type="entry name" value="Multidrug efflux transporter AcrB pore domain like"/>
    <property type="match status" value="1"/>
</dbReference>
<dbReference type="PANTHER" id="PTHR32063:SF0">
    <property type="entry name" value="SWARMING MOTILITY PROTEIN SWRC"/>
    <property type="match status" value="1"/>
</dbReference>
<feature type="transmembrane region" description="Helical" evidence="1">
    <location>
        <begin position="927"/>
        <end position="946"/>
    </location>
</feature>
<feature type="transmembrane region" description="Helical" evidence="1">
    <location>
        <begin position="979"/>
        <end position="1004"/>
    </location>
</feature>
<feature type="transmembrane region" description="Helical" evidence="1">
    <location>
        <begin position="462"/>
        <end position="484"/>
    </location>
</feature>
<gene>
    <name evidence="2" type="ORF">OP8BY_1597</name>
</gene>
<dbReference type="GO" id="GO:0005886">
    <property type="term" value="C:plasma membrane"/>
    <property type="evidence" value="ECO:0007669"/>
    <property type="project" value="TreeGrafter"/>
</dbReference>
<evidence type="ECO:0000313" key="3">
    <source>
        <dbReference type="Proteomes" id="UP000257323"/>
    </source>
</evidence>
<dbReference type="EMBL" id="QUAH01000003">
    <property type="protein sequence ID" value="RFT16419.1"/>
    <property type="molecule type" value="Genomic_DNA"/>
</dbReference>
<keyword evidence="1" id="KW-0812">Transmembrane</keyword>
<dbReference type="AlphaFoldDB" id="A0A3E2BNV9"/>
<name>A0A3E2BNV9_9BACT</name>
<feature type="transmembrane region" description="Helical" evidence="1">
    <location>
        <begin position="1056"/>
        <end position="1079"/>
    </location>
</feature>
<evidence type="ECO:0000313" key="2">
    <source>
        <dbReference type="EMBL" id="RFT16419.1"/>
    </source>
</evidence>
<reference evidence="2 3" key="1">
    <citation type="submission" date="2018-08" db="EMBL/GenBank/DDBJ databases">
        <title>Genome analysis of the thermophilic bacterium of the candidate phylum Aminicenantes from deep subsurface aquifer revealed its physiology and ecological role.</title>
        <authorList>
            <person name="Kadnikov V.V."/>
            <person name="Mardanov A.V."/>
            <person name="Beletsky A.V."/>
            <person name="Karnachuk O.V."/>
            <person name="Ravin N.V."/>
        </authorList>
    </citation>
    <scope>NUCLEOTIDE SEQUENCE [LARGE SCALE GENOMIC DNA]</scope>
    <source>
        <strain evidence="2">BY38</strain>
    </source>
</reference>
<evidence type="ECO:0008006" key="4">
    <source>
        <dbReference type="Google" id="ProtNLM"/>
    </source>
</evidence>
<sequence>MNPARFSIERPVTTLMFFIAIILLGVVSLGHLSIDLLPSISYPRLSVITQYPGVAPEEVEMLVTVPLETSVSRIPGLRRMESVSKEGFSFISLEFTWGTDMDFALLHTRERLDSARDSLPEGCEKPVIISLDPQSSPIMTLALTGERSLLELKELAEEMIKPRLEQIEGIAAVEITGGVEREIQVEVDPEKLAAYGLNIETVSQKVASFNRSLQGGTILKGKFIYSLRIAGEFSRVGQIEDIPVKFTGDGGVVLLKHIGRVVDTIKEREGTTRLNGQDSIGLLVRKEYGTNTVKVTRAAREVIEQIRKENPEINLEVISEQAGYIQSAIDSTREEIIQGAILAFLTLLIFLQEWKSPLIIGTVIPISIIGVFNILFLRDITLNLMSLGGLALGVGMLDDTAVVVSENIFRHRQLGRPVREAASLGTREVISPVVASVLTTIVVFLPVIYVKGLAGQLFRDTALTVTYTLLSALLVSVTLLPMLASRERLISWPERVLPRLNFLGFRKIQTEAGARGWWLYPWLGLKFVLYNLVLLLSWLLATAARGVGWVLGRILGFISGLLKPVFEAIFRSFNRTYQKFVGRHSFYLNWSLDHKKTTFYLAAVLFSLILVLGLVLPRELMPPIRTSSFSLSLKTPAEYSLPQTEEIVSLVENWLRQQPDCRRVFSQVGIISSSESFRPDVSVNSAVVTVEARNSRALEGLMASTRKYLSGFPELAYSVSREQTTLGEFLALTSGQVMLKVKGQNLDILRRVAQEFAGKLRAVPGLTDVNLNLQKGKPQLLIKINREALARYPNLSPGELASFLVQAIRGTLATKYREMEKKYDVRVWLEPESRKTVDRVLDSFYPFGQSLIPLRELVSYEPVEGMNEIRRENQEREILITANLRGRKFSRVVPDIQGLIRQMNLPAEYRILFGGEREEMTTSFRSLLLAFLMAVVLIYMIMAAQFESLLHPFLIMFTIPMGLVGTVLLLLATGQSLNVISLIGVVVLVGIVVNNAIVEIDYINQLRREGHPLRRAVVEGTATRLRPIMMSTLSTVAGLIPMALGLGRGAELLRPLAIAVIGGLTSSLFLTLVLIPVLYEFVETRLRKREA</sequence>
<proteinExistence type="predicted"/>
<dbReference type="GO" id="GO:0042910">
    <property type="term" value="F:xenobiotic transmembrane transporter activity"/>
    <property type="evidence" value="ECO:0007669"/>
    <property type="project" value="TreeGrafter"/>
</dbReference>
<feature type="transmembrane region" description="Helical" evidence="1">
    <location>
        <begin position="1025"/>
        <end position="1044"/>
    </location>
</feature>
<feature type="transmembrane region" description="Helical" evidence="1">
    <location>
        <begin position="547"/>
        <end position="566"/>
    </location>
</feature>
<dbReference type="PANTHER" id="PTHR32063">
    <property type="match status" value="1"/>
</dbReference>
<organism evidence="2 3">
    <name type="scientific">Candidatus Saccharicenans subterraneus</name>
    <dbReference type="NCBI Taxonomy" id="2508984"/>
    <lineage>
        <taxon>Bacteria</taxon>
        <taxon>Candidatus Aminicenantota</taxon>
        <taxon>Candidatus Aminicenantia</taxon>
        <taxon>Candidatus Aminicenantales</taxon>
        <taxon>Candidatus Saccharicenantaceae</taxon>
        <taxon>Candidatus Saccharicenans</taxon>
    </lineage>
</organism>
<dbReference type="SUPFAM" id="SSF82693">
    <property type="entry name" value="Multidrug efflux transporter AcrB pore domain, PN1, PN2, PC1 and PC2 subdomains"/>
    <property type="match status" value="2"/>
</dbReference>
<dbReference type="Gene3D" id="1.20.1640.10">
    <property type="entry name" value="Multidrug efflux transporter AcrB transmembrane domain"/>
    <property type="match status" value="2"/>
</dbReference>
<accession>A0A3E2BNV9</accession>
<keyword evidence="1" id="KW-0472">Membrane</keyword>
<dbReference type="Proteomes" id="UP000257323">
    <property type="component" value="Unassembled WGS sequence"/>
</dbReference>
<dbReference type="InterPro" id="IPR027463">
    <property type="entry name" value="AcrB_DN_DC_subdom"/>
</dbReference>